<evidence type="ECO:0000313" key="2">
    <source>
        <dbReference type="EMBL" id="SEJ27526.1"/>
    </source>
</evidence>
<dbReference type="AlphaFoldDB" id="A0A1H6XHB3"/>
<dbReference type="RefSeq" id="WP_089673675.1">
    <property type="nucleotide sequence ID" value="NZ_CP024845.1"/>
</dbReference>
<feature type="compositionally biased region" description="Basic and acidic residues" evidence="1">
    <location>
        <begin position="20"/>
        <end position="41"/>
    </location>
</feature>
<dbReference type="KEGG" id="hae:halTADL_1530"/>
<dbReference type="Proteomes" id="UP000198888">
    <property type="component" value="Unassembled WGS sequence"/>
</dbReference>
<reference evidence="2 3" key="1">
    <citation type="submission" date="2016-10" db="EMBL/GenBank/DDBJ databases">
        <authorList>
            <person name="de Groot N.N."/>
        </authorList>
    </citation>
    <scope>NUCLEOTIDE SEQUENCE [LARGE SCALE GENOMIC DNA]</scope>
    <source>
        <strain evidence="2 3">DSM 22187</strain>
    </source>
</reference>
<sequence length="142" mass="15826">MSQSAPNSRVAEALSDDQDLGSREDWWGDPRTEDERRKEVDCADPNDPAEIIAHKLLRETATVICAATLQDDTWNGGRMAELFAFHLGQEDDFERNHAIHHQNEAIELTDPAIRLGNHDPNSSVVGESQYLTKHPRLAVSAA</sequence>
<dbReference type="GeneID" id="35002330"/>
<protein>
    <submittedName>
        <fullName evidence="2">Uncharacterized protein</fullName>
    </submittedName>
</protein>
<name>A0A1H6XHB3_9EURY</name>
<accession>A0A1H6XHB3</accession>
<organism evidence="2 3">
    <name type="scientific">Halohasta litchfieldiae</name>
    <dbReference type="NCBI Taxonomy" id="1073996"/>
    <lineage>
        <taxon>Archaea</taxon>
        <taxon>Methanobacteriati</taxon>
        <taxon>Methanobacteriota</taxon>
        <taxon>Stenosarchaea group</taxon>
        <taxon>Halobacteria</taxon>
        <taxon>Halobacteriales</taxon>
        <taxon>Haloferacaceae</taxon>
        <taxon>Halohasta</taxon>
    </lineage>
</organism>
<evidence type="ECO:0000256" key="1">
    <source>
        <dbReference type="SAM" id="MobiDB-lite"/>
    </source>
</evidence>
<accession>A0A2H4Q1N8</accession>
<dbReference type="OrthoDB" id="275797at2157"/>
<gene>
    <name evidence="2" type="ORF">SAMN05444271_13830</name>
</gene>
<keyword evidence="3" id="KW-1185">Reference proteome</keyword>
<evidence type="ECO:0000313" key="3">
    <source>
        <dbReference type="Proteomes" id="UP000198888"/>
    </source>
</evidence>
<feature type="region of interest" description="Disordered" evidence="1">
    <location>
        <begin position="1"/>
        <end position="43"/>
    </location>
</feature>
<proteinExistence type="predicted"/>
<dbReference type="EMBL" id="FNYR01000038">
    <property type="protein sequence ID" value="SEJ27526.1"/>
    <property type="molecule type" value="Genomic_DNA"/>
</dbReference>